<dbReference type="RefSeq" id="WP_115888715.1">
    <property type="nucleotide sequence ID" value="NZ_QRDQ01000009.1"/>
</dbReference>
<dbReference type="AlphaFoldDB" id="A0A3D9FSM3"/>
<gene>
    <name evidence="1" type="ORF">BD847_2686</name>
</gene>
<accession>A0A3D9FSM3</accession>
<keyword evidence="2" id="KW-1185">Reference proteome</keyword>
<sequence length="245" mass="28445">MRKLIYSALILSLFTNCTREENYLVAQNISQDKFFGGKETLLLKKDSSFTYSSVPNNKEIGTKRLITGKYKIQNDTINLISKEISTKLIFIGNQIQLLSFNAKMKVLTNNTPIKNNYQFDIPEDFTVFCYNDSFKNYFNHPVKATKISSKDFYKLQSIIQNQIDLNKTKFREHKLQSDYFKQCIFVTNAKNEKEVWINGISKKSSHQGTWESSILDVNDGGEYYFTLEMNLETGEIYYFSPHGLA</sequence>
<comment type="caution">
    <text evidence="1">The sequence shown here is derived from an EMBL/GenBank/DDBJ whole genome shotgun (WGS) entry which is preliminary data.</text>
</comment>
<dbReference type="OrthoDB" id="4301792at2"/>
<name>A0A3D9FSM3_9FLAO</name>
<organism evidence="1 2">
    <name type="scientific">Flavobacterium cutihirudinis</name>
    <dbReference type="NCBI Taxonomy" id="1265740"/>
    <lineage>
        <taxon>Bacteria</taxon>
        <taxon>Pseudomonadati</taxon>
        <taxon>Bacteroidota</taxon>
        <taxon>Flavobacteriia</taxon>
        <taxon>Flavobacteriales</taxon>
        <taxon>Flavobacteriaceae</taxon>
        <taxon>Flavobacterium</taxon>
    </lineage>
</organism>
<proteinExistence type="predicted"/>
<dbReference type="EMBL" id="QRDQ01000009">
    <property type="protein sequence ID" value="RED23623.1"/>
    <property type="molecule type" value="Genomic_DNA"/>
</dbReference>
<reference evidence="1 2" key="1">
    <citation type="submission" date="2018-07" db="EMBL/GenBank/DDBJ databases">
        <title>Genomic Encyclopedia of Archaeal and Bacterial Type Strains, Phase II (KMG-II): from individual species to whole genera.</title>
        <authorList>
            <person name="Goeker M."/>
        </authorList>
    </citation>
    <scope>NUCLEOTIDE SEQUENCE [LARGE SCALE GENOMIC DNA]</scope>
    <source>
        <strain evidence="1 2">DSM 25795</strain>
    </source>
</reference>
<protein>
    <submittedName>
        <fullName evidence="1">Uncharacterized protein</fullName>
    </submittedName>
</protein>
<evidence type="ECO:0000313" key="1">
    <source>
        <dbReference type="EMBL" id="RED23623.1"/>
    </source>
</evidence>
<dbReference type="Proteomes" id="UP000257004">
    <property type="component" value="Unassembled WGS sequence"/>
</dbReference>
<evidence type="ECO:0000313" key="2">
    <source>
        <dbReference type="Proteomes" id="UP000257004"/>
    </source>
</evidence>